<gene>
    <name evidence="2" type="ORF">KEF29_17215</name>
</gene>
<dbReference type="SUPFAM" id="SSF55424">
    <property type="entry name" value="FAD/NAD-linked reductases, dimerisation (C-terminal) domain"/>
    <property type="match status" value="1"/>
</dbReference>
<dbReference type="EMBL" id="JAGTPG010000002">
    <property type="protein sequence ID" value="MBR8640491.1"/>
    <property type="molecule type" value="Genomic_DNA"/>
</dbReference>
<dbReference type="Gene3D" id="3.30.390.30">
    <property type="match status" value="1"/>
</dbReference>
<feature type="domain" description="Reductase C-terminal" evidence="1">
    <location>
        <begin position="3"/>
        <end position="86"/>
    </location>
</feature>
<evidence type="ECO:0000259" key="1">
    <source>
        <dbReference type="Pfam" id="PF14759"/>
    </source>
</evidence>
<evidence type="ECO:0000313" key="3">
    <source>
        <dbReference type="Proteomes" id="UP000682308"/>
    </source>
</evidence>
<accession>A0A941FHN5</accession>
<dbReference type="InterPro" id="IPR028202">
    <property type="entry name" value="Reductase_C"/>
</dbReference>
<sequence length="90" mass="10035">MPWFWTDQYQHRFEVAGRPDQGTAEVQRCGPDGRPYLSLHLRDERLVGAIGLDRPRDVRAASQLIRTQAPVSADVLGDPSIDLRKAAVPA</sequence>
<evidence type="ECO:0000313" key="2">
    <source>
        <dbReference type="EMBL" id="MBR8640491.1"/>
    </source>
</evidence>
<reference evidence="2 3" key="1">
    <citation type="submission" date="2021-04" db="EMBL/GenBank/DDBJ databases">
        <title>Characterization of the biosynthetic gene cluster of new lipopeptides with antitumor activity in the genome of the marine Streptomyces PHM034.</title>
        <authorList>
            <person name="Ceniceros A."/>
            <person name="Canedo L."/>
            <person name="Mendez C."/>
            <person name="Olano C."/>
            <person name="Schleissner C."/>
            <person name="Cuevas C."/>
            <person name="De La Calle F."/>
            <person name="Salas J.A."/>
        </authorList>
    </citation>
    <scope>NUCLEOTIDE SEQUENCE [LARGE SCALE GENOMIC DNA]</scope>
    <source>
        <strain evidence="2 3">PHM034</strain>
    </source>
</reference>
<comment type="caution">
    <text evidence="2">The sequence shown here is derived from an EMBL/GenBank/DDBJ whole genome shotgun (WGS) entry which is preliminary data.</text>
</comment>
<proteinExistence type="predicted"/>
<organism evidence="2 3">
    <name type="scientific">Streptomyces tuirus</name>
    <dbReference type="NCBI Taxonomy" id="68278"/>
    <lineage>
        <taxon>Bacteria</taxon>
        <taxon>Bacillati</taxon>
        <taxon>Actinomycetota</taxon>
        <taxon>Actinomycetes</taxon>
        <taxon>Kitasatosporales</taxon>
        <taxon>Streptomycetaceae</taxon>
        <taxon>Streptomyces</taxon>
    </lineage>
</organism>
<dbReference type="Pfam" id="PF14759">
    <property type="entry name" value="Reductase_C"/>
    <property type="match status" value="1"/>
</dbReference>
<protein>
    <recommendedName>
        <fullName evidence="1">Reductase C-terminal domain-containing protein</fullName>
    </recommendedName>
</protein>
<dbReference type="InterPro" id="IPR016156">
    <property type="entry name" value="FAD/NAD-linked_Rdtase_dimer_sf"/>
</dbReference>
<name>A0A941FHN5_9ACTN</name>
<keyword evidence="3" id="KW-1185">Reference proteome</keyword>
<dbReference type="Proteomes" id="UP000682308">
    <property type="component" value="Unassembled WGS sequence"/>
</dbReference>
<dbReference type="AlphaFoldDB" id="A0A941FHN5"/>